<dbReference type="RefSeq" id="WP_172688800.1">
    <property type="nucleotide sequence ID" value="NZ_KX711616.1"/>
</dbReference>
<dbReference type="AlphaFoldDB" id="A0A1J0AKN3"/>
<name>A0A1J0AKN3_BACIU</name>
<feature type="transmembrane region" description="Helical" evidence="1">
    <location>
        <begin position="62"/>
        <end position="80"/>
    </location>
</feature>
<keyword evidence="1" id="KW-0812">Transmembrane</keyword>
<evidence type="ECO:0008006" key="3">
    <source>
        <dbReference type="Google" id="ProtNLM"/>
    </source>
</evidence>
<evidence type="ECO:0000313" key="2">
    <source>
        <dbReference type="EMBL" id="APB62296.1"/>
    </source>
</evidence>
<geneLocation type="plasmid" evidence="2">
    <name>pBS72</name>
</geneLocation>
<feature type="transmembrane region" description="Helical" evidence="1">
    <location>
        <begin position="209"/>
        <end position="232"/>
    </location>
</feature>
<reference evidence="2" key="3">
    <citation type="journal article" date="2004" name="Mol. Biol. (Mosk.)">
        <title>The replication system of plasmids from Bacillus subtilis environmental isolates.</title>
        <authorList>
            <person name="Lagodich A.V."/>
            <person name="Shtaniuk Iu.V."/>
            <person name="Prozorov A.A."/>
            <person name="Titok M.A."/>
        </authorList>
    </citation>
    <scope>NUCLEOTIDE SEQUENCE</scope>
    <source>
        <strain evidence="2">72</strain>
        <plasmid evidence="2">pBS72</plasmid>
    </source>
</reference>
<gene>
    <name evidence="2" type="ORF">pBS72_0270</name>
</gene>
<reference evidence="2" key="1">
    <citation type="journal article" date="2002" name="Mikrobiologiia">
        <title>Soil strain of Bacillus subtilis harboring a large plasmid that mediates high-frequency conjugal mobilization.</title>
        <authorList>
            <person name="Lotareva O.V."/>
            <person name="Poluektova E.U."/>
            <person name="Titok M.A."/>
            <person name="Prozorov A.A."/>
        </authorList>
    </citation>
    <scope>NUCLEOTIDE SEQUENCE</scope>
    <source>
        <strain evidence="2">72</strain>
        <plasmid evidence="2">pBS72</plasmid>
    </source>
</reference>
<proteinExistence type="predicted"/>
<reference evidence="2" key="2">
    <citation type="journal article" date="2003" name="Plasmid">
        <title>Bacillus subtilis soil isolates: plasmid replicon analysis and construction of a new theta-replicating vector.</title>
        <authorList>
            <person name="Titok M.A."/>
            <person name="Chapuis J."/>
            <person name="Selezneva Y.V."/>
            <person name="Lagodich A.V."/>
            <person name="Prokulevich V.A."/>
            <person name="Ehrlich S.D."/>
            <person name="Janniere L."/>
        </authorList>
    </citation>
    <scope>NUCLEOTIDE SEQUENCE</scope>
    <source>
        <strain evidence="2">72</strain>
        <plasmid evidence="2">pBS72</plasmid>
    </source>
</reference>
<feature type="transmembrane region" description="Helical" evidence="1">
    <location>
        <begin position="238"/>
        <end position="260"/>
    </location>
</feature>
<accession>A0A1J0AKN3</accession>
<sequence>MCCLLFFYENIKLEDGIRLKPKRVREVFRAMLLLFSGWSLLFQLVIFSLIYGAYLYISTRMLILSLVVGLIFAVPSLYYISYRNKKMKREIALLKDLNTYATTMTFFLQSGKNLRAALEATRPSLSERLQNDIERVLKSLDEDSLSPDMSVFDKYKFSPIKAFNDVLIISRDEGGDKSTMFNRVNENINFAITKHDEMVRGKKIVAKQIYFIIGAMLSIPVMLSCLSTFLSTQMYDQFLFYPISIVGVIIFFAVMITWLFKHEKKKTDTSMFI</sequence>
<reference evidence="2" key="5">
    <citation type="submission" date="2016-08" db="EMBL/GenBank/DDBJ databases">
        <authorList>
            <person name="Satsunkevich N.E."/>
            <person name="Valentovich L.N."/>
            <person name="Kolomiets E.I."/>
            <person name="Titok M.A."/>
        </authorList>
    </citation>
    <scope>NUCLEOTIDE SEQUENCE</scope>
    <source>
        <strain evidence="2">72</strain>
        <plasmid evidence="2">pBS72</plasmid>
    </source>
</reference>
<organism evidence="2">
    <name type="scientific">Bacillus subtilis</name>
    <dbReference type="NCBI Taxonomy" id="1423"/>
    <lineage>
        <taxon>Bacteria</taxon>
        <taxon>Bacillati</taxon>
        <taxon>Bacillota</taxon>
        <taxon>Bacilli</taxon>
        <taxon>Bacillales</taxon>
        <taxon>Bacillaceae</taxon>
        <taxon>Bacillus</taxon>
    </lineage>
</organism>
<dbReference type="EMBL" id="KX711616">
    <property type="protein sequence ID" value="APB62296.1"/>
    <property type="molecule type" value="Genomic_DNA"/>
</dbReference>
<feature type="transmembrane region" description="Helical" evidence="1">
    <location>
        <begin position="30"/>
        <end position="56"/>
    </location>
</feature>
<keyword evidence="1" id="KW-1133">Transmembrane helix</keyword>
<keyword evidence="2" id="KW-0614">Plasmid</keyword>
<evidence type="ECO:0000256" key="1">
    <source>
        <dbReference type="SAM" id="Phobius"/>
    </source>
</evidence>
<keyword evidence="1" id="KW-0472">Membrane</keyword>
<reference evidence="2" key="4">
    <citation type="journal article" date="2006" name="Microbiology">
        <title>The replicative polymerases PolC and DnaE are required for theta replication of the Bacillus subtilis plasmid pBS72.</title>
        <authorList>
            <person name="Titok M."/>
            <person name="Suski C."/>
            <person name="Dalmais B."/>
            <person name="Ehrlich S.D."/>
            <person name="Janniere L."/>
        </authorList>
    </citation>
    <scope>NUCLEOTIDE SEQUENCE</scope>
    <source>
        <strain evidence="2">72</strain>
        <plasmid evidence="2">pBS72</plasmid>
    </source>
</reference>
<protein>
    <recommendedName>
        <fullName evidence="3">Type II secretion system protein GspF domain-containing protein</fullName>
    </recommendedName>
</protein>